<dbReference type="Proteomes" id="UP000039021">
    <property type="component" value="Unassembled WGS sequence"/>
</dbReference>
<dbReference type="EMBL" id="CSAD01000404">
    <property type="protein sequence ID" value="COV92895.1"/>
    <property type="molecule type" value="Genomic_DNA"/>
</dbReference>
<evidence type="ECO:0000313" key="5">
    <source>
        <dbReference type="EMBL" id="COV92895.1"/>
    </source>
</evidence>
<name>A0A0U0SJZ8_MYCTX</name>
<evidence type="ECO:0000313" key="9">
    <source>
        <dbReference type="Proteomes" id="UP000039021"/>
    </source>
</evidence>
<proteinExistence type="predicted"/>
<evidence type="ECO:0000313" key="7">
    <source>
        <dbReference type="EMBL" id="COX38701.1"/>
    </source>
</evidence>
<evidence type="ECO:0000313" key="3">
    <source>
        <dbReference type="EMBL" id="CFR65119.1"/>
    </source>
</evidence>
<dbReference type="AlphaFoldDB" id="A0A0U0SJZ8"/>
<accession>A0A0U0SJZ8</accession>
<evidence type="ECO:0000313" key="1">
    <source>
        <dbReference type="EMBL" id="CFE40522.1"/>
    </source>
</evidence>
<dbReference type="EMBL" id="CFOE01000345">
    <property type="protein sequence ID" value="CFE40522.1"/>
    <property type="molecule type" value="Genomic_DNA"/>
</dbReference>
<organism evidence="7 8">
    <name type="scientific">Mycobacterium tuberculosis</name>
    <dbReference type="NCBI Taxonomy" id="1773"/>
    <lineage>
        <taxon>Bacteria</taxon>
        <taxon>Bacillati</taxon>
        <taxon>Actinomycetota</taxon>
        <taxon>Actinomycetes</taxon>
        <taxon>Mycobacteriales</taxon>
        <taxon>Mycobacteriaceae</taxon>
        <taxon>Mycobacterium</taxon>
        <taxon>Mycobacterium tuberculosis complex</taxon>
    </lineage>
</organism>
<dbReference type="Proteomes" id="UP000046947">
    <property type="component" value="Unassembled WGS sequence"/>
</dbReference>
<evidence type="ECO:0000313" key="14">
    <source>
        <dbReference type="Proteomes" id="UP000048289"/>
    </source>
</evidence>
<dbReference type="Proteomes" id="UP000046680">
    <property type="component" value="Unassembled WGS sequence"/>
</dbReference>
<protein>
    <submittedName>
        <fullName evidence="7">Uncharacterized protein</fullName>
    </submittedName>
</protein>
<sequence length="95" mass="10705">MVGKQGRRSGDIGSDAFRRCTIRHNFPDGFNGFVCECFTHVAGEVKLNVRRLTICADRTRRRQGITPKVLNVLDMALVQYERIDQVVVIPMGLLA</sequence>
<reference evidence="8 9" key="1">
    <citation type="submission" date="2015-03" db="EMBL/GenBank/DDBJ databases">
        <authorList>
            <consortium name="Pathogen Informatics"/>
        </authorList>
    </citation>
    <scope>NUCLEOTIDE SEQUENCE [LARGE SCALE GENOMIC DNA]</scope>
    <source>
        <strain evidence="3 12">C09601061</strain>
        <strain evidence="5 11">G09801536</strain>
        <strain evidence="1 14">G09901357</strain>
        <strain evidence="2 13">H09601792</strain>
        <strain evidence="8">K00500041</strain>
        <strain evidence="4 10">M09401471</strain>
        <strain evidence="9">N09902308</strain>
    </source>
</reference>
<dbReference type="Proteomes" id="UP000038802">
    <property type="component" value="Unassembled WGS sequence"/>
</dbReference>
<evidence type="ECO:0000313" key="10">
    <source>
        <dbReference type="Proteomes" id="UP000044938"/>
    </source>
</evidence>
<dbReference type="EMBL" id="CSAJ01000091">
    <property type="protein sequence ID" value="COV84308.1"/>
    <property type="molecule type" value="Genomic_DNA"/>
</dbReference>
<dbReference type="Proteomes" id="UP000045842">
    <property type="component" value="Unassembled WGS sequence"/>
</dbReference>
<evidence type="ECO:0000313" key="8">
    <source>
        <dbReference type="Proteomes" id="UP000038802"/>
    </source>
</evidence>
<evidence type="ECO:0000313" key="4">
    <source>
        <dbReference type="EMBL" id="COV84308.1"/>
    </source>
</evidence>
<evidence type="ECO:0000313" key="12">
    <source>
        <dbReference type="Proteomes" id="UP000046680"/>
    </source>
</evidence>
<dbReference type="EMBL" id="CFOH01000443">
    <property type="protein sequence ID" value="CFE57018.1"/>
    <property type="molecule type" value="Genomic_DNA"/>
</dbReference>
<dbReference type="EMBL" id="CSBK01000019">
    <property type="protein sequence ID" value="COW79628.1"/>
    <property type="molecule type" value="Genomic_DNA"/>
</dbReference>
<reference evidence="7" key="3">
    <citation type="submission" date="2015-03" db="EMBL/GenBank/DDBJ databases">
        <authorList>
            <person name="Murphy D."/>
        </authorList>
    </citation>
    <scope>NUCLEOTIDE SEQUENCE [LARGE SCALE GENOMIC DNA]</scope>
    <source>
        <strain evidence="7">K00500041</strain>
    </source>
</reference>
<evidence type="ECO:0000313" key="2">
    <source>
        <dbReference type="EMBL" id="CFE57018.1"/>
    </source>
</evidence>
<dbReference type="Proteomes" id="UP000044938">
    <property type="component" value="Unassembled WGS sequence"/>
</dbReference>
<reference evidence="6" key="2">
    <citation type="submission" date="2015-03" db="EMBL/GenBank/DDBJ databases">
        <authorList>
            <consortium name="Pathogen Informatics"/>
            <person name="Murphy D."/>
        </authorList>
    </citation>
    <scope>NUCLEOTIDE SEQUENCE</scope>
    <source>
        <strain evidence="6">N09902308</strain>
    </source>
</reference>
<dbReference type="EMBL" id="CGCX01000028">
    <property type="protein sequence ID" value="CFR65119.1"/>
    <property type="molecule type" value="Genomic_DNA"/>
</dbReference>
<dbReference type="EMBL" id="CSAE01001194">
    <property type="protein sequence ID" value="COX38701.1"/>
    <property type="molecule type" value="Genomic_DNA"/>
</dbReference>
<gene>
    <name evidence="3" type="ORF">ERS007657_00148</name>
    <name evidence="5" type="ORF">ERS007679_02724</name>
    <name evidence="1" type="ORF">ERS007681_02542</name>
    <name evidence="2" type="ORF">ERS007688_02572</name>
    <name evidence="7" type="ORF">ERS007703_05166</name>
    <name evidence="4" type="ORF">ERS007720_01034</name>
    <name evidence="6" type="ORF">ERS007739_00092</name>
</gene>
<evidence type="ECO:0000313" key="6">
    <source>
        <dbReference type="EMBL" id="COW79628.1"/>
    </source>
</evidence>
<evidence type="ECO:0000313" key="13">
    <source>
        <dbReference type="Proteomes" id="UP000046947"/>
    </source>
</evidence>
<evidence type="ECO:0000313" key="11">
    <source>
        <dbReference type="Proteomes" id="UP000045842"/>
    </source>
</evidence>
<dbReference type="Proteomes" id="UP000048289">
    <property type="component" value="Unassembled WGS sequence"/>
</dbReference>